<keyword evidence="5" id="KW-0325">Glycoprotein</keyword>
<dbReference type="AlphaFoldDB" id="A0AAW0SUG4"/>
<dbReference type="PANTHER" id="PTHR24252:SF7">
    <property type="entry name" value="HYALIN"/>
    <property type="match status" value="1"/>
</dbReference>
<evidence type="ECO:0000256" key="2">
    <source>
        <dbReference type="ARBA" id="ARBA00022525"/>
    </source>
</evidence>
<protein>
    <recommendedName>
        <fullName evidence="7">Peptidase S1 domain-containing protein</fullName>
    </recommendedName>
</protein>
<dbReference type="FunFam" id="2.40.10.10:FF:000068">
    <property type="entry name" value="transmembrane protease serine 2"/>
    <property type="match status" value="1"/>
</dbReference>
<dbReference type="FunFam" id="2.40.10.10:FF:000054">
    <property type="entry name" value="Complement C1r subcomponent"/>
    <property type="match status" value="1"/>
</dbReference>
<dbReference type="GO" id="GO:0006508">
    <property type="term" value="P:proteolysis"/>
    <property type="evidence" value="ECO:0007669"/>
    <property type="project" value="UniProtKB-KW"/>
</dbReference>
<evidence type="ECO:0000256" key="4">
    <source>
        <dbReference type="ARBA" id="ARBA00023157"/>
    </source>
</evidence>
<evidence type="ECO:0000313" key="8">
    <source>
        <dbReference type="EMBL" id="KAK8378447.1"/>
    </source>
</evidence>
<organism evidence="8 9">
    <name type="scientific">Scylla paramamosain</name>
    <name type="common">Mud crab</name>
    <dbReference type="NCBI Taxonomy" id="85552"/>
    <lineage>
        <taxon>Eukaryota</taxon>
        <taxon>Metazoa</taxon>
        <taxon>Ecdysozoa</taxon>
        <taxon>Arthropoda</taxon>
        <taxon>Crustacea</taxon>
        <taxon>Multicrustacea</taxon>
        <taxon>Malacostraca</taxon>
        <taxon>Eumalacostraca</taxon>
        <taxon>Eucarida</taxon>
        <taxon>Decapoda</taxon>
        <taxon>Pleocyemata</taxon>
        <taxon>Brachyura</taxon>
        <taxon>Eubrachyura</taxon>
        <taxon>Portunoidea</taxon>
        <taxon>Portunidae</taxon>
        <taxon>Portuninae</taxon>
        <taxon>Scylla</taxon>
    </lineage>
</organism>
<keyword evidence="3" id="KW-0732">Signal</keyword>
<keyword evidence="2" id="KW-0964">Secreted</keyword>
<dbReference type="PRINTS" id="PR00722">
    <property type="entry name" value="CHYMOTRYPSIN"/>
</dbReference>
<dbReference type="PANTHER" id="PTHR24252">
    <property type="entry name" value="ACROSIN-RELATED"/>
    <property type="match status" value="1"/>
</dbReference>
<dbReference type="PROSITE" id="PS50240">
    <property type="entry name" value="TRYPSIN_DOM"/>
    <property type="match status" value="1"/>
</dbReference>
<evidence type="ECO:0000256" key="3">
    <source>
        <dbReference type="ARBA" id="ARBA00022729"/>
    </source>
</evidence>
<dbReference type="InterPro" id="IPR009003">
    <property type="entry name" value="Peptidase_S1_PA"/>
</dbReference>
<dbReference type="Gene3D" id="2.40.10.10">
    <property type="entry name" value="Trypsin-like serine proteases"/>
    <property type="match status" value="1"/>
</dbReference>
<comment type="subcellular location">
    <subcellularLocation>
        <location evidence="1">Secreted</location>
    </subcellularLocation>
</comment>
<keyword evidence="9" id="KW-1185">Reference proteome</keyword>
<dbReference type="Pfam" id="PF00089">
    <property type="entry name" value="Trypsin"/>
    <property type="match status" value="2"/>
</dbReference>
<name>A0AAW0SUG4_SCYPA</name>
<dbReference type="GO" id="GO:0005576">
    <property type="term" value="C:extracellular region"/>
    <property type="evidence" value="ECO:0007669"/>
    <property type="project" value="UniProtKB-SubCell"/>
</dbReference>
<gene>
    <name evidence="8" type="ORF">O3P69_011153</name>
</gene>
<evidence type="ECO:0000313" key="9">
    <source>
        <dbReference type="Proteomes" id="UP001487740"/>
    </source>
</evidence>
<keyword evidence="6" id="KW-0720">Serine protease</keyword>
<comment type="caution">
    <text evidence="8">The sequence shown here is derived from an EMBL/GenBank/DDBJ whole genome shotgun (WGS) entry which is preliminary data.</text>
</comment>
<evidence type="ECO:0000256" key="6">
    <source>
        <dbReference type="RuleBase" id="RU363034"/>
    </source>
</evidence>
<sequence length="360" mass="39212">MLRHVNAILNSGDIIMASVIKVLNVTGKFQITRCVSFVPTTLRHTYQLLACPYHSKVSLTTSTTPTGLPVADVECGVTDPSIGSGHRTPRIKNGMDAKHGEFPWMLSIRVNGRASAHYCGGVLVHKRFALTAAHCIETNKDSPQYVAVAAGDHDRFDESNKFRQVIQIKEIIIAKNYSMRYINDIALMVLAKDVQWSPYVKPVCLPDPKADGMKDYMNVVVAGWGKKDESVNDHSMPQVLTVALVSRAGGIEHARVLQKVVVGVIPLAQCEQWYSEKYGPISLHESHLCAGYKAGGKDACQGDSGGPLVSPADESGPRTCVGLVSAGQGCGRPKTPGLYTRVAWFVDWIKENMRARGVNV</sequence>
<evidence type="ECO:0000259" key="7">
    <source>
        <dbReference type="PROSITE" id="PS50240"/>
    </source>
</evidence>
<accession>A0AAW0SUG4</accession>
<dbReference type="InterPro" id="IPR001314">
    <property type="entry name" value="Peptidase_S1A"/>
</dbReference>
<dbReference type="InterPro" id="IPR001254">
    <property type="entry name" value="Trypsin_dom"/>
</dbReference>
<reference evidence="8 9" key="1">
    <citation type="submission" date="2023-03" db="EMBL/GenBank/DDBJ databases">
        <title>High-quality genome of Scylla paramamosain provides insights in environmental adaptation.</title>
        <authorList>
            <person name="Zhang L."/>
        </authorList>
    </citation>
    <scope>NUCLEOTIDE SEQUENCE [LARGE SCALE GENOMIC DNA]</scope>
    <source>
        <strain evidence="8">LZ_2023a</strain>
        <tissue evidence="8">Muscle</tissue>
    </source>
</reference>
<dbReference type="GO" id="GO:0004252">
    <property type="term" value="F:serine-type endopeptidase activity"/>
    <property type="evidence" value="ECO:0007669"/>
    <property type="project" value="InterPro"/>
</dbReference>
<feature type="domain" description="Peptidase S1" evidence="7">
    <location>
        <begin position="91"/>
        <end position="354"/>
    </location>
</feature>
<evidence type="ECO:0000256" key="5">
    <source>
        <dbReference type="ARBA" id="ARBA00023180"/>
    </source>
</evidence>
<dbReference type="CDD" id="cd00190">
    <property type="entry name" value="Tryp_SPc"/>
    <property type="match status" value="1"/>
</dbReference>
<dbReference type="EMBL" id="JARAKH010000045">
    <property type="protein sequence ID" value="KAK8378447.1"/>
    <property type="molecule type" value="Genomic_DNA"/>
</dbReference>
<dbReference type="SMART" id="SM00020">
    <property type="entry name" value="Tryp_SPc"/>
    <property type="match status" value="1"/>
</dbReference>
<dbReference type="InterPro" id="IPR043504">
    <property type="entry name" value="Peptidase_S1_PA_chymotrypsin"/>
</dbReference>
<dbReference type="PROSITE" id="PS00134">
    <property type="entry name" value="TRYPSIN_HIS"/>
    <property type="match status" value="1"/>
</dbReference>
<keyword evidence="6" id="KW-0645">Protease</keyword>
<dbReference type="InterPro" id="IPR033116">
    <property type="entry name" value="TRYPSIN_SER"/>
</dbReference>
<dbReference type="SUPFAM" id="SSF50494">
    <property type="entry name" value="Trypsin-like serine proteases"/>
    <property type="match status" value="1"/>
</dbReference>
<keyword evidence="4" id="KW-1015">Disulfide bond</keyword>
<evidence type="ECO:0000256" key="1">
    <source>
        <dbReference type="ARBA" id="ARBA00004613"/>
    </source>
</evidence>
<keyword evidence="6" id="KW-0378">Hydrolase</keyword>
<dbReference type="InterPro" id="IPR018114">
    <property type="entry name" value="TRYPSIN_HIS"/>
</dbReference>
<dbReference type="Proteomes" id="UP001487740">
    <property type="component" value="Unassembled WGS sequence"/>
</dbReference>
<proteinExistence type="predicted"/>
<dbReference type="PROSITE" id="PS00135">
    <property type="entry name" value="TRYPSIN_SER"/>
    <property type="match status" value="1"/>
</dbReference>